<name>A0A2P2D995_9LEPT</name>
<dbReference type="AlphaFoldDB" id="A0A2P2D995"/>
<proteinExistence type="predicted"/>
<sequence length="223" mass="26235">MKKDKEENFTLHIFTIHISSIMDLAEQTHYSSTNIYEPIQNWNQKDLGLLTGERGMYKLAHYWQYALVCSGFQVFNLDCAIRFNPFTITEETRKQNLAPEPFLEQIQIQRAFTPYQILDALQHILKEKRENTIYFLLAPCKQFLDGDVKDDEGIYLLNLMLGFIEKFPTENVPLLIIESWTYSHKNFKIFFPKLLRASQTLWELKTEKGLSRIRTRKTSITGA</sequence>
<dbReference type="EMBL" id="BFAZ01000003">
    <property type="protein sequence ID" value="GBF41202.1"/>
    <property type="molecule type" value="Genomic_DNA"/>
</dbReference>
<keyword evidence="2" id="KW-1185">Reference proteome</keyword>
<dbReference type="Proteomes" id="UP000245206">
    <property type="component" value="Unassembled WGS sequence"/>
</dbReference>
<comment type="caution">
    <text evidence="1">The sequence shown here is derived from an EMBL/GenBank/DDBJ whole genome shotgun (WGS) entry which is preliminary data.</text>
</comment>
<evidence type="ECO:0000313" key="2">
    <source>
        <dbReference type="Proteomes" id="UP000245206"/>
    </source>
</evidence>
<organism evidence="1 2">
    <name type="scientific">Leptospira ellinghausenii</name>
    <dbReference type="NCBI Taxonomy" id="1917822"/>
    <lineage>
        <taxon>Bacteria</taxon>
        <taxon>Pseudomonadati</taxon>
        <taxon>Spirochaetota</taxon>
        <taxon>Spirochaetia</taxon>
        <taxon>Leptospirales</taxon>
        <taxon>Leptospiraceae</taxon>
        <taxon>Leptospira</taxon>
    </lineage>
</organism>
<reference evidence="2" key="1">
    <citation type="journal article" date="2019" name="Microbiol. Immunol.">
        <title>Molecular and phenotypic characterization of Leptospira johnsonii sp. nov., Leptospira ellinghausenii sp. nov. and Leptospira ryugenii sp. nov. isolated from soil and water in Japan.</title>
        <authorList>
            <person name="Masuzawa T."/>
            <person name="Saito M."/>
            <person name="Nakao R."/>
            <person name="Nikaido Y."/>
            <person name="Matsumoto M."/>
            <person name="Ogawa M."/>
            <person name="Yokoyama M."/>
            <person name="Hidaka Y."/>
            <person name="Tomita J."/>
            <person name="Sakakibara K."/>
            <person name="Suzuki K."/>
            <person name="Yasuda S."/>
            <person name="Sato H."/>
            <person name="Yamaguchi M."/>
            <person name="Yoshida S.I."/>
            <person name="Koizumi N."/>
            <person name="Kawamura Y."/>
        </authorList>
    </citation>
    <scope>NUCLEOTIDE SEQUENCE [LARGE SCALE GENOMIC DNA]</scope>
    <source>
        <strain evidence="2">E18</strain>
    </source>
</reference>
<accession>A0A2P2D995</accession>
<protein>
    <submittedName>
        <fullName evidence="1">Uncharacterized protein</fullName>
    </submittedName>
</protein>
<gene>
    <name evidence="1" type="ORF">LPTSP2_04740</name>
</gene>
<evidence type="ECO:0000313" key="1">
    <source>
        <dbReference type="EMBL" id="GBF41202.1"/>
    </source>
</evidence>